<evidence type="ECO:0000313" key="4">
    <source>
        <dbReference type="EMBL" id="GJN38064.1"/>
    </source>
</evidence>
<evidence type="ECO:0000259" key="3">
    <source>
        <dbReference type="Pfam" id="PF12222"/>
    </source>
</evidence>
<feature type="signal peptide" evidence="2">
    <location>
        <begin position="1"/>
        <end position="25"/>
    </location>
</feature>
<evidence type="ECO:0000313" key="5">
    <source>
        <dbReference type="Proteomes" id="UP001054889"/>
    </source>
</evidence>
<dbReference type="Pfam" id="PF25156">
    <property type="entry name" value="PNGase_A_C"/>
    <property type="match status" value="1"/>
</dbReference>
<name>A0AAV5FQV7_ELECO</name>
<dbReference type="AlphaFoldDB" id="A0AAV5FQV7"/>
<evidence type="ECO:0000256" key="2">
    <source>
        <dbReference type="SAM" id="SignalP"/>
    </source>
</evidence>
<gene>
    <name evidence="4" type="primary">gb27072</name>
    <name evidence="4" type="ORF">PR202_gb27072</name>
</gene>
<keyword evidence="2" id="KW-0732">Signal</keyword>
<dbReference type="Proteomes" id="UP001054889">
    <property type="component" value="Unassembled WGS sequence"/>
</dbReference>
<organism evidence="4 5">
    <name type="scientific">Eleusine coracana subsp. coracana</name>
    <dbReference type="NCBI Taxonomy" id="191504"/>
    <lineage>
        <taxon>Eukaryota</taxon>
        <taxon>Viridiplantae</taxon>
        <taxon>Streptophyta</taxon>
        <taxon>Embryophyta</taxon>
        <taxon>Tracheophyta</taxon>
        <taxon>Spermatophyta</taxon>
        <taxon>Magnoliopsida</taxon>
        <taxon>Liliopsida</taxon>
        <taxon>Poales</taxon>
        <taxon>Poaceae</taxon>
        <taxon>PACMAD clade</taxon>
        <taxon>Chloridoideae</taxon>
        <taxon>Cynodonteae</taxon>
        <taxon>Eleusininae</taxon>
        <taxon>Eleusine</taxon>
    </lineage>
</organism>
<feature type="domain" description="Peptide N-acetyl-beta-D-glucosaminyl asparaginase amidase A N-terminal" evidence="3">
    <location>
        <begin position="185"/>
        <end position="247"/>
    </location>
</feature>
<keyword evidence="5" id="KW-1185">Reference proteome</keyword>
<feature type="region of interest" description="Disordered" evidence="1">
    <location>
        <begin position="27"/>
        <end position="47"/>
    </location>
</feature>
<dbReference type="InterPro" id="IPR021102">
    <property type="entry name" value="PNGase_A"/>
</dbReference>
<dbReference type="PANTHER" id="PTHR31104">
    <property type="entry name" value="PEPTIDE-N4-(N-ACETYL-BETA-GLUCOSAMINYL)ASPARAGINE AMIDASE A PROTEIN"/>
    <property type="match status" value="1"/>
</dbReference>
<reference evidence="4" key="2">
    <citation type="submission" date="2021-12" db="EMBL/GenBank/DDBJ databases">
        <title>Resequencing data analysis of finger millet.</title>
        <authorList>
            <person name="Hatakeyama M."/>
            <person name="Aluri S."/>
            <person name="Balachadran M.T."/>
            <person name="Sivarajan S.R."/>
            <person name="Poveda L."/>
            <person name="Shimizu-Inatsugi R."/>
            <person name="Schlapbach R."/>
            <person name="Sreeman S.M."/>
            <person name="Shimizu K.K."/>
        </authorList>
    </citation>
    <scope>NUCLEOTIDE SEQUENCE</scope>
</reference>
<comment type="caution">
    <text evidence="4">The sequence shown here is derived from an EMBL/GenBank/DDBJ whole genome shotgun (WGS) entry which is preliminary data.</text>
</comment>
<evidence type="ECO:0000256" key="1">
    <source>
        <dbReference type="SAM" id="MobiDB-lite"/>
    </source>
</evidence>
<dbReference type="EMBL" id="BQKI01000095">
    <property type="protein sequence ID" value="GJN38064.1"/>
    <property type="molecule type" value="Genomic_DNA"/>
</dbReference>
<dbReference type="Pfam" id="PF12222">
    <property type="entry name" value="PNGaseA"/>
    <property type="match status" value="2"/>
</dbReference>
<feature type="domain" description="Peptide N-acetyl-beta-D-glucosaminyl asparaginase amidase A N-terminal" evidence="3">
    <location>
        <begin position="55"/>
        <end position="179"/>
    </location>
</feature>
<reference evidence="4" key="1">
    <citation type="journal article" date="2018" name="DNA Res.">
        <title>Multiple hybrid de novo genome assembly of finger millet, an orphan allotetraploid crop.</title>
        <authorList>
            <person name="Hatakeyama M."/>
            <person name="Aluri S."/>
            <person name="Balachadran M.T."/>
            <person name="Sivarajan S.R."/>
            <person name="Patrignani A."/>
            <person name="Gruter S."/>
            <person name="Poveda L."/>
            <person name="Shimizu-Inatsugi R."/>
            <person name="Baeten J."/>
            <person name="Francoijs K.J."/>
            <person name="Nataraja K.N."/>
            <person name="Reddy Y.A.N."/>
            <person name="Phadnis S."/>
            <person name="Ravikumar R.L."/>
            <person name="Schlapbach R."/>
            <person name="Sreeman S.M."/>
            <person name="Shimizu K.K."/>
        </authorList>
    </citation>
    <scope>NUCLEOTIDE SEQUENCE</scope>
</reference>
<sequence>MAADSSVMPAGLLLAVVLLIKLEAAAPPPPPPPEDQPTTFFEVDRPHRPPPGSFGPCSTLLLSHSFAYTYQKPPVTVPYSPPACLAVHPSPAKIISLAVLEWRATCRGVQFDRVFGVWLGGVELLRGSTAEPRPNGVAWSVSKDVTKYASLLAARTTSTLAVYLGNVVDDQYTGWFAITDELDVASTSLAVPRNAYRAVLEVYLSYHSGDEFWYANTPDQNGPFREVVVVTLDDDGDLVVGAVWPLPTYDIELTPFLGKLLDGEQHEFGFAVTGAQNAWLVDANLHLWVDPRKTAATSAGVISHDAPPLDRTIASGATAPGDGLYYTTAFRRVTASGWVETASYGRMTATWTQRLGYENTNAVQGSFQQAVNQSTDAYAGVHVAYGEDGTVYAQQAQQGFQLGMFVAW</sequence>
<proteinExistence type="predicted"/>
<feature type="chain" id="PRO_5043394423" description="Peptide N-acetyl-beta-D-glucosaminyl asparaginase amidase A N-terminal domain-containing protein" evidence="2">
    <location>
        <begin position="26"/>
        <end position="408"/>
    </location>
</feature>
<dbReference type="InterPro" id="IPR056948">
    <property type="entry name" value="PNGaseA_N"/>
</dbReference>
<protein>
    <recommendedName>
        <fullName evidence="3">Peptide N-acetyl-beta-D-glucosaminyl asparaginase amidase A N-terminal domain-containing protein</fullName>
    </recommendedName>
</protein>
<accession>A0AAV5FQV7</accession>